<dbReference type="InterPro" id="IPR012341">
    <property type="entry name" value="6hp_glycosidase-like_sf"/>
</dbReference>
<dbReference type="InterPro" id="IPR008902">
    <property type="entry name" value="Rhamnosid_concanavalin"/>
</dbReference>
<evidence type="ECO:0000313" key="8">
    <source>
        <dbReference type="EMBL" id="TNM53020.1"/>
    </source>
</evidence>
<dbReference type="EC" id="3.2.1.40" evidence="2"/>
<dbReference type="InterPro" id="IPR016007">
    <property type="entry name" value="Alpha_rhamnosid"/>
</dbReference>
<gene>
    <name evidence="8" type="ORF">FHQ09_16215</name>
</gene>
<dbReference type="Gene3D" id="2.60.420.10">
    <property type="entry name" value="Maltose phosphorylase, domain 3"/>
    <property type="match status" value="1"/>
</dbReference>
<comment type="caution">
    <text evidence="8">The sequence shown here is derived from an EMBL/GenBank/DDBJ whole genome shotgun (WGS) entry which is preliminary data.</text>
</comment>
<proteinExistence type="predicted"/>
<dbReference type="GO" id="GO:0030596">
    <property type="term" value="F:alpha-L-rhamnosidase activity"/>
    <property type="evidence" value="ECO:0007669"/>
    <property type="project" value="UniProtKB-EC"/>
</dbReference>
<dbReference type="Gene3D" id="2.60.40.10">
    <property type="entry name" value="Immunoglobulins"/>
    <property type="match status" value="1"/>
</dbReference>
<evidence type="ECO:0000256" key="1">
    <source>
        <dbReference type="ARBA" id="ARBA00001445"/>
    </source>
</evidence>
<evidence type="ECO:0000259" key="7">
    <source>
        <dbReference type="Pfam" id="PF17390"/>
    </source>
</evidence>
<dbReference type="PIRSF" id="PIRSF010631">
    <property type="entry name" value="A-rhamnsds"/>
    <property type="match status" value="1"/>
</dbReference>
<dbReference type="Pfam" id="PF17389">
    <property type="entry name" value="Bac_rhamnosid6H"/>
    <property type="match status" value="1"/>
</dbReference>
<dbReference type="InterPro" id="IPR035396">
    <property type="entry name" value="Bac_rhamnosid6H"/>
</dbReference>
<organism evidence="8 9">
    <name type="scientific">Brevibacterium sediminis</name>
    <dbReference type="NCBI Taxonomy" id="1857024"/>
    <lineage>
        <taxon>Bacteria</taxon>
        <taxon>Bacillati</taxon>
        <taxon>Actinomycetota</taxon>
        <taxon>Actinomycetes</taxon>
        <taxon>Micrococcales</taxon>
        <taxon>Brevibacteriaceae</taxon>
        <taxon>Brevibacterium</taxon>
    </lineage>
</organism>
<feature type="domain" description="Alpha-L-rhamnosidase concanavalin-like" evidence="4">
    <location>
        <begin position="345"/>
        <end position="440"/>
    </location>
</feature>
<dbReference type="Gene3D" id="2.60.120.260">
    <property type="entry name" value="Galactose-binding domain-like"/>
    <property type="match status" value="2"/>
</dbReference>
<dbReference type="PANTHER" id="PTHR33307">
    <property type="entry name" value="ALPHA-RHAMNOSIDASE (EUROFUNG)"/>
    <property type="match status" value="1"/>
</dbReference>
<evidence type="ECO:0000259" key="6">
    <source>
        <dbReference type="Pfam" id="PF17389"/>
    </source>
</evidence>
<dbReference type="InterPro" id="IPR013737">
    <property type="entry name" value="Bac_rhamnosid_N"/>
</dbReference>
<dbReference type="InterPro" id="IPR013783">
    <property type="entry name" value="Ig-like_fold"/>
</dbReference>
<dbReference type="GO" id="GO:0005975">
    <property type="term" value="P:carbohydrate metabolic process"/>
    <property type="evidence" value="ECO:0007669"/>
    <property type="project" value="InterPro"/>
</dbReference>
<accession>A0A5C4WY11</accession>
<dbReference type="SUPFAM" id="SSF48208">
    <property type="entry name" value="Six-hairpin glycosidases"/>
    <property type="match status" value="1"/>
</dbReference>
<evidence type="ECO:0000313" key="9">
    <source>
        <dbReference type="Proteomes" id="UP000314223"/>
    </source>
</evidence>
<dbReference type="InterPro" id="IPR035398">
    <property type="entry name" value="Bac_rhamnosid_C"/>
</dbReference>
<reference evidence="8 9" key="1">
    <citation type="submission" date="2019-06" db="EMBL/GenBank/DDBJ databases">
        <authorList>
            <person name="Mardanova A.M."/>
            <person name="Pudova D.S."/>
            <person name="Shagimardanova E.I."/>
            <person name="Gogoleva N.E."/>
            <person name="Lutfullin M.T."/>
            <person name="Hadieva G.F."/>
            <person name="Sharipova M.R."/>
        </authorList>
    </citation>
    <scope>NUCLEOTIDE SEQUENCE [LARGE SCALE GENOMIC DNA]</scope>
    <source>
        <strain evidence="8 9">MG-1</strain>
    </source>
</reference>
<feature type="domain" description="Alpha-L-rhamnosidase C-terminal" evidence="7">
    <location>
        <begin position="826"/>
        <end position="890"/>
    </location>
</feature>
<dbReference type="Pfam" id="PF17390">
    <property type="entry name" value="Bac_rhamnosid_C"/>
    <property type="match status" value="1"/>
</dbReference>
<dbReference type="PANTHER" id="PTHR33307:SF6">
    <property type="entry name" value="ALPHA-RHAMNOSIDASE (EUROFUNG)-RELATED"/>
    <property type="match status" value="1"/>
</dbReference>
<dbReference type="Pfam" id="PF08531">
    <property type="entry name" value="Bac_rhamnosid_N"/>
    <property type="match status" value="1"/>
</dbReference>
<comment type="catalytic activity">
    <reaction evidence="1">
        <text>Hydrolysis of terminal non-reducing alpha-L-rhamnose residues in alpha-L-rhamnosides.</text>
        <dbReference type="EC" id="3.2.1.40"/>
    </reaction>
</comment>
<dbReference type="Proteomes" id="UP000314223">
    <property type="component" value="Unassembled WGS sequence"/>
</dbReference>
<evidence type="ECO:0000256" key="3">
    <source>
        <dbReference type="ARBA" id="ARBA00022801"/>
    </source>
</evidence>
<dbReference type="Pfam" id="PF05592">
    <property type="entry name" value="Bac_rhamnosid"/>
    <property type="match status" value="1"/>
</dbReference>
<dbReference type="Gene3D" id="1.50.10.10">
    <property type="match status" value="1"/>
</dbReference>
<dbReference type="EMBL" id="VDMQ01000012">
    <property type="protein sequence ID" value="TNM53020.1"/>
    <property type="molecule type" value="Genomic_DNA"/>
</dbReference>
<evidence type="ECO:0000259" key="5">
    <source>
        <dbReference type="Pfam" id="PF08531"/>
    </source>
</evidence>
<dbReference type="Pfam" id="PF25788">
    <property type="entry name" value="Ig_Rha78A_N"/>
    <property type="match status" value="1"/>
</dbReference>
<dbReference type="InterPro" id="IPR008928">
    <property type="entry name" value="6-hairpin_glycosidase_sf"/>
</dbReference>
<evidence type="ECO:0000259" key="4">
    <source>
        <dbReference type="Pfam" id="PF05592"/>
    </source>
</evidence>
<protein>
    <recommendedName>
        <fullName evidence="2">alpha-L-rhamnosidase</fullName>
        <ecNumber evidence="2">3.2.1.40</ecNumber>
    </recommendedName>
</protein>
<evidence type="ECO:0000256" key="2">
    <source>
        <dbReference type="ARBA" id="ARBA00012652"/>
    </source>
</evidence>
<sequence>MTKRRPPPMSGSQCRDLQVEHHSAPNAIGTRRPRFSWIAEHAQEHYRIQVSTGDQQVWDSGLVTSAETTYIEYDGSTLRSNTDYHWSVLSRGKAGEKSAESTFSTALLDPCDWQAVWVEPEQEPTAVERWSLFDWISGAIPEIEPEGRLQPVQLVRQTFQLAERPVRARLYSSARGVYTATVNGRESDDQVLAPGYDSYDHRISVQCADVTTFLRPGDNVIGLCLADGWWAGRFGITGSSAQFGDRTSATWQLHIEFADGEQLIVVSGADAVSCAGPWHYADLSIGECFDARALPRGWDQVGFDAEDWAPVRTEPVDAELLVPFIGEPIRRVALLEPVELKRRRPSWIVDFGQNFAGRIRLRMRGLSAGSRVTIEHTEILGADGEWFQNIVGANKDQTDVFISAGDETEEYEPSFTFHGFRYARITGIEDLNSDDVVGVALSSDLEQSGTFVCSDARLTKLHENVVWSQRSNFLSVPTDCPQREKVGWTGDIQVFAPAASNNANTVAFLRRWLANLRADQLPTGEVPITSPRSSFDIEAAEAGQGLSAIVSSAGWSDAIAFVPWAVYERSGDRRILEENYEAMIRWIEFQKRTAASELPVNLADRQISADRRARQSLLFNTGDQFGDWLAPSTLRTGPLHEAILVAPRLTSEIVAPMFQAQTLTLAAKAAAVLERSEDERRLRRRASEVRKAFAAEYLDSRGRLPHNLQGLYVLALAFDMVPTGMRSQTAAHLADLIKDNRYCLDTGFLSVPYLLEVLWNAGYPEVARRLLNQSESPSWLYQVDQGATTIWESWDAVSPDGTPNEKSLNHYAFGCVDDWLYRYVAGIRATAPGFRTALIAPDFESGVDWVRAHVGTPWGHLRVDWKKDGATAHVSVTAPHGTEVVLATAQGNITVQPGTSHHTISIPTATPTR</sequence>
<keyword evidence="3" id="KW-0378">Hydrolase</keyword>
<dbReference type="AlphaFoldDB" id="A0A5C4WY11"/>
<feature type="domain" description="Bacterial alpha-L-rhamnosidase N-terminal" evidence="5">
    <location>
        <begin position="164"/>
        <end position="332"/>
    </location>
</feature>
<name>A0A5C4WY11_9MICO</name>
<feature type="domain" description="Alpha-L-rhamnosidase six-hairpin glycosidase" evidence="6">
    <location>
        <begin position="446"/>
        <end position="824"/>
    </location>
</feature>